<name>A0A6I2GKL8_9LACT</name>
<dbReference type="Proteomes" id="UP000430975">
    <property type="component" value="Unassembled WGS sequence"/>
</dbReference>
<dbReference type="EMBL" id="WJQS01000008">
    <property type="protein sequence ID" value="MRI86071.1"/>
    <property type="molecule type" value="Genomic_DNA"/>
</dbReference>
<comment type="caution">
    <text evidence="1">The sequence shown here is derived from an EMBL/GenBank/DDBJ whole genome shotgun (WGS) entry which is preliminary data.</text>
</comment>
<evidence type="ECO:0000313" key="1">
    <source>
        <dbReference type="EMBL" id="MRI86071.1"/>
    </source>
</evidence>
<evidence type="ECO:0000313" key="2">
    <source>
        <dbReference type="Proteomes" id="UP000430975"/>
    </source>
</evidence>
<accession>A0A6I2GKL8</accession>
<reference evidence="1 2" key="1">
    <citation type="submission" date="2019-11" db="EMBL/GenBank/DDBJ databases">
        <title>Characterisation of Fundicoccus ignavus gen. nov. sp. nov., a novel genus of the family Aerococcaceae isolated from bulk tank milk.</title>
        <authorList>
            <person name="Siebert A."/>
            <person name="Huptas C."/>
            <person name="Wenning M."/>
            <person name="Scherer S."/>
            <person name="Doll E.V."/>
        </authorList>
    </citation>
    <scope>NUCLEOTIDE SEQUENCE [LARGE SCALE GENOMIC DNA]</scope>
    <source>
        <strain evidence="1 2">WS4759</strain>
    </source>
</reference>
<protein>
    <submittedName>
        <fullName evidence="1">Uncharacterized protein</fullName>
    </submittedName>
</protein>
<gene>
    <name evidence="1" type="ORF">GIY09_09370</name>
</gene>
<dbReference type="RefSeq" id="WP_153863850.1">
    <property type="nucleotide sequence ID" value="NZ_WJQS01000008.1"/>
</dbReference>
<organism evidence="1 2">
    <name type="scientific">Fundicoccus ignavus</name>
    <dbReference type="NCBI Taxonomy" id="2664442"/>
    <lineage>
        <taxon>Bacteria</taxon>
        <taxon>Bacillati</taxon>
        <taxon>Bacillota</taxon>
        <taxon>Bacilli</taxon>
        <taxon>Lactobacillales</taxon>
        <taxon>Aerococcaceae</taxon>
        <taxon>Fundicoccus</taxon>
    </lineage>
</organism>
<proteinExistence type="predicted"/>
<dbReference type="AlphaFoldDB" id="A0A6I2GKL8"/>
<sequence length="124" mass="14743">MIYDGENLLMNLSDGYEIRRILKGGFVTINEDDVRNHFTLYGLALEKALFIDIAYNLVNNRQPIDTLVTHYDDLREFVQESREAMISLYIKDFSDPVYRRYIINNFADEIDFDLDDLDLDWEDF</sequence>
<keyword evidence="2" id="KW-1185">Reference proteome</keyword>